<reference evidence="1 2" key="1">
    <citation type="submission" date="2018-11" db="EMBL/GenBank/DDBJ databases">
        <authorList>
            <consortium name="Pathogen Informatics"/>
        </authorList>
    </citation>
    <scope>NUCLEOTIDE SEQUENCE [LARGE SCALE GENOMIC DNA]</scope>
    <source>
        <strain evidence="1 2">Zambia</strain>
    </source>
</reference>
<evidence type="ECO:0000313" key="2">
    <source>
        <dbReference type="Proteomes" id="UP000277204"/>
    </source>
</evidence>
<accession>A0A183MSH2</accession>
<organism evidence="1 2">
    <name type="scientific">Schistosoma margrebowiei</name>
    <dbReference type="NCBI Taxonomy" id="48269"/>
    <lineage>
        <taxon>Eukaryota</taxon>
        <taxon>Metazoa</taxon>
        <taxon>Spiralia</taxon>
        <taxon>Lophotrochozoa</taxon>
        <taxon>Platyhelminthes</taxon>
        <taxon>Trematoda</taxon>
        <taxon>Digenea</taxon>
        <taxon>Strigeidida</taxon>
        <taxon>Schistosomatoidea</taxon>
        <taxon>Schistosomatidae</taxon>
        <taxon>Schistosoma</taxon>
    </lineage>
</organism>
<dbReference type="STRING" id="48269.A0A183MSH2"/>
<proteinExistence type="predicted"/>
<name>A0A183MSH2_9TREM</name>
<sequence length="175" mass="19398">MTSINNVLLYFLFSVVSVGLSGDLKTVALHDVLNIDLSEYTEGSNAALLFISDIFHLNDMTVPWINMLSAPAILFLNNERKIPYFGPLHRTHLINAMHQFTTGVQSARLDDANFEHDTQASTGSTTGNWLVIFLRAKHVNIGVLDPKQSTRTAKRFNISISSDSIQNNPLISAIL</sequence>
<dbReference type="EMBL" id="UZAI01017821">
    <property type="protein sequence ID" value="VDP30026.1"/>
    <property type="molecule type" value="Genomic_DNA"/>
</dbReference>
<gene>
    <name evidence="1" type="ORF">SMRZ_LOCUS18997</name>
</gene>
<keyword evidence="2" id="KW-1185">Reference proteome</keyword>
<dbReference type="Proteomes" id="UP000277204">
    <property type="component" value="Unassembled WGS sequence"/>
</dbReference>
<evidence type="ECO:0000313" key="1">
    <source>
        <dbReference type="EMBL" id="VDP30026.1"/>
    </source>
</evidence>
<protein>
    <submittedName>
        <fullName evidence="1">Uncharacterized protein</fullName>
    </submittedName>
</protein>
<dbReference type="AlphaFoldDB" id="A0A183MSH2"/>